<organism evidence="1 2">
    <name type="scientific">Nesidiocoris tenuis</name>
    <dbReference type="NCBI Taxonomy" id="355587"/>
    <lineage>
        <taxon>Eukaryota</taxon>
        <taxon>Metazoa</taxon>
        <taxon>Ecdysozoa</taxon>
        <taxon>Arthropoda</taxon>
        <taxon>Hexapoda</taxon>
        <taxon>Insecta</taxon>
        <taxon>Pterygota</taxon>
        <taxon>Neoptera</taxon>
        <taxon>Paraneoptera</taxon>
        <taxon>Hemiptera</taxon>
        <taxon>Heteroptera</taxon>
        <taxon>Panheteroptera</taxon>
        <taxon>Cimicomorpha</taxon>
        <taxon>Miridae</taxon>
        <taxon>Dicyphina</taxon>
        <taxon>Nesidiocoris</taxon>
    </lineage>
</organism>
<evidence type="ECO:0000313" key="2">
    <source>
        <dbReference type="Proteomes" id="UP001307889"/>
    </source>
</evidence>
<accession>A0ABN7APD6</accession>
<name>A0ABN7APD6_9HEMI</name>
<protein>
    <submittedName>
        <fullName evidence="1">Uncharacterized protein</fullName>
    </submittedName>
</protein>
<reference evidence="1 2" key="1">
    <citation type="submission" date="2023-09" db="EMBL/GenBank/DDBJ databases">
        <title>Nesidiocoris tenuis whole genome shotgun sequence.</title>
        <authorList>
            <person name="Shibata T."/>
            <person name="Shimoda M."/>
            <person name="Kobayashi T."/>
            <person name="Uehara T."/>
        </authorList>
    </citation>
    <scope>NUCLEOTIDE SEQUENCE [LARGE SCALE GENOMIC DNA]</scope>
    <source>
        <strain evidence="1 2">Japan</strain>
    </source>
</reference>
<gene>
    <name evidence="1" type="ORF">NTJ_06887</name>
</gene>
<keyword evidence="2" id="KW-1185">Reference proteome</keyword>
<dbReference type="Proteomes" id="UP001307889">
    <property type="component" value="Chromosome 5"/>
</dbReference>
<sequence>MSSPLLVGMCGIRTVGGVWISERKPPQDRLGLERMPVRILDPVAPSRSWRLWSARRGFRVIAQKGNSSVYSCKECRKRTLTIAIQ</sequence>
<evidence type="ECO:0000313" key="1">
    <source>
        <dbReference type="EMBL" id="BES94077.1"/>
    </source>
</evidence>
<proteinExistence type="predicted"/>
<dbReference type="EMBL" id="AP028913">
    <property type="protein sequence ID" value="BES94077.1"/>
    <property type="molecule type" value="Genomic_DNA"/>
</dbReference>